<gene>
    <name evidence="1" type="ORF">Harvfovirus57_7</name>
</gene>
<organism evidence="1">
    <name type="scientific">Harvfovirus sp</name>
    <dbReference type="NCBI Taxonomy" id="2487768"/>
    <lineage>
        <taxon>Viruses</taxon>
        <taxon>Varidnaviria</taxon>
        <taxon>Bamfordvirae</taxon>
        <taxon>Nucleocytoviricota</taxon>
        <taxon>Megaviricetes</taxon>
        <taxon>Imitervirales</taxon>
        <taxon>Mimiviridae</taxon>
        <taxon>Klosneuvirinae</taxon>
    </lineage>
</organism>
<protein>
    <submittedName>
        <fullName evidence="1">Uncharacterized protein</fullName>
    </submittedName>
</protein>
<dbReference type="EMBL" id="MK072299">
    <property type="protein sequence ID" value="AYV81738.1"/>
    <property type="molecule type" value="Genomic_DNA"/>
</dbReference>
<reference evidence="1" key="1">
    <citation type="submission" date="2018-10" db="EMBL/GenBank/DDBJ databases">
        <title>Hidden diversity of soil giant viruses.</title>
        <authorList>
            <person name="Schulz F."/>
            <person name="Alteio L."/>
            <person name="Goudeau D."/>
            <person name="Ryan E.M."/>
            <person name="Malmstrom R.R."/>
            <person name="Blanchard J."/>
            <person name="Woyke T."/>
        </authorList>
    </citation>
    <scope>NUCLEOTIDE SEQUENCE</scope>
    <source>
        <strain evidence="1">HAV1</strain>
    </source>
</reference>
<evidence type="ECO:0000313" key="1">
    <source>
        <dbReference type="EMBL" id="AYV81738.1"/>
    </source>
</evidence>
<sequence length="227" mass="26565">MTSKHYMEEINNHGSKWTNEERNKLLIAVKEGKKIVEISNDHKRTIGGIRGQLKRIAIELNSEKKSIEEICVLTGLNRRDVEQYIKSSRKRSKRKSEVNEELKEPTVTELIKDMNKLFQQIIKKQEQLEQILDDWKDNDKLDSEIKISSDTDDDQCYSKPITKLDLTVNNYETLVSPSSDDFNSLHSLEPTEQIKNNDDHTLTIPKKIKKIIVRKIYKKKTMTEQTH</sequence>
<accession>A0A3G5A3D2</accession>
<proteinExistence type="predicted"/>
<name>A0A3G5A3D2_9VIRU</name>